<dbReference type="AlphaFoldDB" id="A0A834W3U9"/>
<proteinExistence type="predicted"/>
<evidence type="ECO:0000313" key="1">
    <source>
        <dbReference type="EMBL" id="KAF7808552.1"/>
    </source>
</evidence>
<gene>
    <name evidence="1" type="ORF">G2W53_035295</name>
</gene>
<dbReference type="EMBL" id="JAAIUW010000011">
    <property type="protein sequence ID" value="KAF7808552.1"/>
    <property type="molecule type" value="Genomic_DNA"/>
</dbReference>
<sequence>MAGGKRKSVDKIDSAREMLIRSKGEFDDTKDKIEKKRVRRDLLDRKMCATAVPEKMDATQLGRAF</sequence>
<comment type="caution">
    <text evidence="1">The sequence shown here is derived from an EMBL/GenBank/DDBJ whole genome shotgun (WGS) entry which is preliminary data.</text>
</comment>
<name>A0A834W3U9_9FABA</name>
<protein>
    <submittedName>
        <fullName evidence="1">Uncharacterized protein</fullName>
    </submittedName>
</protein>
<dbReference type="Proteomes" id="UP000634136">
    <property type="component" value="Unassembled WGS sequence"/>
</dbReference>
<reference evidence="1" key="1">
    <citation type="submission" date="2020-09" db="EMBL/GenBank/DDBJ databases">
        <title>Genome-Enabled Discovery of Anthraquinone Biosynthesis in Senna tora.</title>
        <authorList>
            <person name="Kang S.-H."/>
            <person name="Pandey R.P."/>
            <person name="Lee C.-M."/>
            <person name="Sim J.-S."/>
            <person name="Jeong J.-T."/>
            <person name="Choi B.-S."/>
            <person name="Jung M."/>
            <person name="Ginzburg D."/>
            <person name="Zhao K."/>
            <person name="Won S.Y."/>
            <person name="Oh T.-J."/>
            <person name="Yu Y."/>
            <person name="Kim N.-H."/>
            <person name="Lee O.R."/>
            <person name="Lee T.-H."/>
            <person name="Bashyal P."/>
            <person name="Kim T.-S."/>
            <person name="Lee W.-H."/>
            <person name="Kawkins C."/>
            <person name="Kim C.-K."/>
            <person name="Kim J.S."/>
            <person name="Ahn B.O."/>
            <person name="Rhee S.Y."/>
            <person name="Sohng J.K."/>
        </authorList>
    </citation>
    <scope>NUCLEOTIDE SEQUENCE</scope>
    <source>
        <tissue evidence="1">Leaf</tissue>
    </source>
</reference>
<organism evidence="1 2">
    <name type="scientific">Senna tora</name>
    <dbReference type="NCBI Taxonomy" id="362788"/>
    <lineage>
        <taxon>Eukaryota</taxon>
        <taxon>Viridiplantae</taxon>
        <taxon>Streptophyta</taxon>
        <taxon>Embryophyta</taxon>
        <taxon>Tracheophyta</taxon>
        <taxon>Spermatophyta</taxon>
        <taxon>Magnoliopsida</taxon>
        <taxon>eudicotyledons</taxon>
        <taxon>Gunneridae</taxon>
        <taxon>Pentapetalae</taxon>
        <taxon>rosids</taxon>
        <taxon>fabids</taxon>
        <taxon>Fabales</taxon>
        <taxon>Fabaceae</taxon>
        <taxon>Caesalpinioideae</taxon>
        <taxon>Cassia clade</taxon>
        <taxon>Senna</taxon>
    </lineage>
</organism>
<evidence type="ECO:0000313" key="2">
    <source>
        <dbReference type="Proteomes" id="UP000634136"/>
    </source>
</evidence>
<keyword evidence="2" id="KW-1185">Reference proteome</keyword>
<accession>A0A834W3U9</accession>